<evidence type="ECO:0000313" key="4">
    <source>
        <dbReference type="EnsemblProtists" id="EOD40383"/>
    </source>
</evidence>
<keyword evidence="5" id="KW-1185">Reference proteome</keyword>
<dbReference type="Gene3D" id="3.40.30.10">
    <property type="entry name" value="Glutaredoxin"/>
    <property type="match status" value="1"/>
</dbReference>
<dbReference type="PROSITE" id="PS51352">
    <property type="entry name" value="THIOREDOXIN_2"/>
    <property type="match status" value="1"/>
</dbReference>
<feature type="region of interest" description="Disordered" evidence="2">
    <location>
        <begin position="113"/>
        <end position="132"/>
    </location>
</feature>
<dbReference type="STRING" id="2903.R1DY66"/>
<dbReference type="SUPFAM" id="SSF52833">
    <property type="entry name" value="Thioredoxin-like"/>
    <property type="match status" value="1"/>
</dbReference>
<dbReference type="AlphaFoldDB" id="A0A0D3KX98"/>
<reference evidence="4" key="2">
    <citation type="submission" date="2024-10" db="UniProtKB">
        <authorList>
            <consortium name="EnsemblProtists"/>
        </authorList>
    </citation>
    <scope>IDENTIFICATION</scope>
</reference>
<dbReference type="HOGENOM" id="CLU_090389_14_0_1"/>
<dbReference type="InterPro" id="IPR013766">
    <property type="entry name" value="Thioredoxin_domain"/>
</dbReference>
<feature type="domain" description="Thioredoxin" evidence="3">
    <location>
        <begin position="1"/>
        <end position="107"/>
    </location>
</feature>
<organism evidence="4 5">
    <name type="scientific">Emiliania huxleyi (strain CCMP1516)</name>
    <dbReference type="NCBI Taxonomy" id="280463"/>
    <lineage>
        <taxon>Eukaryota</taxon>
        <taxon>Haptista</taxon>
        <taxon>Haptophyta</taxon>
        <taxon>Prymnesiophyceae</taxon>
        <taxon>Isochrysidales</taxon>
        <taxon>Noelaerhabdaceae</taxon>
        <taxon>Emiliania</taxon>
    </lineage>
</organism>
<sequence>MRSIATTEEWHALLADAAAKNQAVVVDFTASWCGPCKMIAPIFEALAAKYSHVCFVKIDVDENQEVAQECRVSAMPTFKAFRDKKEVGSCRGANPEALEALVVAHQGDKWSAAGEGQALGGSAGEASGMSEREKRLAALEKRGLK</sequence>
<evidence type="ECO:0000313" key="5">
    <source>
        <dbReference type="Proteomes" id="UP000013827"/>
    </source>
</evidence>
<dbReference type="PRINTS" id="PR00421">
    <property type="entry name" value="THIOREDOXIN"/>
</dbReference>
<dbReference type="CDD" id="cd02947">
    <property type="entry name" value="TRX_family"/>
    <property type="match status" value="1"/>
</dbReference>
<dbReference type="OMA" id="IACHTNE"/>
<dbReference type="PROSITE" id="PS00194">
    <property type="entry name" value="THIOREDOXIN_1"/>
    <property type="match status" value="1"/>
</dbReference>
<proteinExistence type="predicted"/>
<dbReference type="EnsemblProtists" id="EOD40383">
    <property type="protein sequence ID" value="EOD40383"/>
    <property type="gene ID" value="EMIHUDRAFT_417371"/>
</dbReference>
<dbReference type="PANTHER" id="PTHR46115">
    <property type="entry name" value="THIOREDOXIN-LIKE PROTEIN 1"/>
    <property type="match status" value="1"/>
</dbReference>
<dbReference type="InterPro" id="IPR036249">
    <property type="entry name" value="Thioredoxin-like_sf"/>
</dbReference>
<dbReference type="InterPro" id="IPR017937">
    <property type="entry name" value="Thioredoxin_CS"/>
</dbReference>
<dbReference type="Pfam" id="PF00085">
    <property type="entry name" value="Thioredoxin"/>
    <property type="match status" value="1"/>
</dbReference>
<keyword evidence="1" id="KW-1015">Disulfide bond</keyword>
<dbReference type="PaxDb" id="2903-EOD40383"/>
<accession>A0A0D3KX98</accession>
<dbReference type="eggNOG" id="KOG0907">
    <property type="taxonomic scope" value="Eukaryota"/>
</dbReference>
<evidence type="ECO:0000259" key="3">
    <source>
        <dbReference type="PROSITE" id="PS51352"/>
    </source>
</evidence>
<dbReference type="KEGG" id="ehx:EMIHUDRAFT_417371"/>
<evidence type="ECO:0000256" key="1">
    <source>
        <dbReference type="ARBA" id="ARBA00023157"/>
    </source>
</evidence>
<dbReference type="RefSeq" id="XP_005792812.1">
    <property type="nucleotide sequence ID" value="XM_005792755.1"/>
</dbReference>
<dbReference type="GeneID" id="17285654"/>
<dbReference type="Proteomes" id="UP000013827">
    <property type="component" value="Unassembled WGS sequence"/>
</dbReference>
<name>A0A0D3KX98_EMIH1</name>
<dbReference type="FunFam" id="3.40.30.10:FF:000245">
    <property type="entry name" value="Thioredoxin"/>
    <property type="match status" value="1"/>
</dbReference>
<protein>
    <recommendedName>
        <fullName evidence="3">Thioredoxin domain-containing protein</fullName>
    </recommendedName>
</protein>
<evidence type="ECO:0000256" key="2">
    <source>
        <dbReference type="SAM" id="MobiDB-lite"/>
    </source>
</evidence>
<reference evidence="5" key="1">
    <citation type="journal article" date="2013" name="Nature">
        <title>Pan genome of the phytoplankton Emiliania underpins its global distribution.</title>
        <authorList>
            <person name="Read B.A."/>
            <person name="Kegel J."/>
            <person name="Klute M.J."/>
            <person name="Kuo A."/>
            <person name="Lefebvre S.C."/>
            <person name="Maumus F."/>
            <person name="Mayer C."/>
            <person name="Miller J."/>
            <person name="Monier A."/>
            <person name="Salamov A."/>
            <person name="Young J."/>
            <person name="Aguilar M."/>
            <person name="Claverie J.M."/>
            <person name="Frickenhaus S."/>
            <person name="Gonzalez K."/>
            <person name="Herman E.K."/>
            <person name="Lin Y.C."/>
            <person name="Napier J."/>
            <person name="Ogata H."/>
            <person name="Sarno A.F."/>
            <person name="Shmutz J."/>
            <person name="Schroeder D."/>
            <person name="de Vargas C."/>
            <person name="Verret F."/>
            <person name="von Dassow P."/>
            <person name="Valentin K."/>
            <person name="Van de Peer Y."/>
            <person name="Wheeler G."/>
            <person name="Dacks J.B."/>
            <person name="Delwiche C.F."/>
            <person name="Dyhrman S.T."/>
            <person name="Glockner G."/>
            <person name="John U."/>
            <person name="Richards T."/>
            <person name="Worden A.Z."/>
            <person name="Zhang X."/>
            <person name="Grigoriev I.V."/>
            <person name="Allen A.E."/>
            <person name="Bidle K."/>
            <person name="Borodovsky M."/>
            <person name="Bowler C."/>
            <person name="Brownlee C."/>
            <person name="Cock J.M."/>
            <person name="Elias M."/>
            <person name="Gladyshev V.N."/>
            <person name="Groth M."/>
            <person name="Guda C."/>
            <person name="Hadaegh A."/>
            <person name="Iglesias-Rodriguez M.D."/>
            <person name="Jenkins J."/>
            <person name="Jones B.M."/>
            <person name="Lawson T."/>
            <person name="Leese F."/>
            <person name="Lindquist E."/>
            <person name="Lobanov A."/>
            <person name="Lomsadze A."/>
            <person name="Malik S.B."/>
            <person name="Marsh M.E."/>
            <person name="Mackinder L."/>
            <person name="Mock T."/>
            <person name="Mueller-Roeber B."/>
            <person name="Pagarete A."/>
            <person name="Parker M."/>
            <person name="Probert I."/>
            <person name="Quesneville H."/>
            <person name="Raines C."/>
            <person name="Rensing S.A."/>
            <person name="Riano-Pachon D.M."/>
            <person name="Richier S."/>
            <person name="Rokitta S."/>
            <person name="Shiraiwa Y."/>
            <person name="Soanes D.M."/>
            <person name="van der Giezen M."/>
            <person name="Wahlund T.M."/>
            <person name="Williams B."/>
            <person name="Wilson W."/>
            <person name="Wolfe G."/>
            <person name="Wurch L.L."/>
        </authorList>
    </citation>
    <scope>NUCLEOTIDE SEQUENCE</scope>
</reference>